<evidence type="ECO:0000313" key="3">
    <source>
        <dbReference type="Proteomes" id="UP000658656"/>
    </source>
</evidence>
<dbReference type="Gene3D" id="1.10.700.10">
    <property type="entry name" value="Dioxygenase LigAB, LigA subunit"/>
    <property type="match status" value="1"/>
</dbReference>
<dbReference type="EMBL" id="BNAV01000013">
    <property type="protein sequence ID" value="GHF79807.1"/>
    <property type="molecule type" value="Genomic_DNA"/>
</dbReference>
<gene>
    <name evidence="2" type="ORF">GCM10017566_62520</name>
</gene>
<accession>A0A8H9IYT7</accession>
<name>A0A8H9IYT7_9PSEU</name>
<evidence type="ECO:0000313" key="2">
    <source>
        <dbReference type="EMBL" id="GHF79807.1"/>
    </source>
</evidence>
<keyword evidence="3" id="KW-1185">Reference proteome</keyword>
<proteinExistence type="predicted"/>
<organism evidence="2 3">
    <name type="scientific">Amycolatopsis bartoniae</name>
    <dbReference type="NCBI Taxonomy" id="941986"/>
    <lineage>
        <taxon>Bacteria</taxon>
        <taxon>Bacillati</taxon>
        <taxon>Actinomycetota</taxon>
        <taxon>Actinomycetes</taxon>
        <taxon>Pseudonocardiales</taxon>
        <taxon>Pseudonocardiaceae</taxon>
        <taxon>Amycolatopsis</taxon>
    </lineage>
</organism>
<feature type="domain" description="Extradiol ring-cleavage dioxygenase LigAB LigA subunit" evidence="1">
    <location>
        <begin position="27"/>
        <end position="109"/>
    </location>
</feature>
<protein>
    <recommendedName>
        <fullName evidence="1">Extradiol ring-cleavage dioxygenase LigAB LigA subunit domain-containing protein</fullName>
    </recommendedName>
</protein>
<dbReference type="InterPro" id="IPR011986">
    <property type="entry name" value="Xdiol_dOase_LigA"/>
</dbReference>
<dbReference type="SUPFAM" id="SSF48076">
    <property type="entry name" value="LigA subunit of an aromatic-ring-opening dioxygenase LigAB"/>
    <property type="match status" value="1"/>
</dbReference>
<dbReference type="InterPro" id="IPR036622">
    <property type="entry name" value="LigA_sf"/>
</dbReference>
<dbReference type="Pfam" id="PF07746">
    <property type="entry name" value="LigA"/>
    <property type="match status" value="1"/>
</dbReference>
<sequence length="123" mass="13367">MPLPSFDLKEPGTVQFTAERAFDGRHLTAFCLSLRDESNRAAYLTDPDAYMQRYALTAADRDLVRARDWTALLRRGAHLQAVLKLCATHGGNLFDIGAHNAGVSVTELLAACPRIVSAVPGKA</sequence>
<dbReference type="Proteomes" id="UP000658656">
    <property type="component" value="Unassembled WGS sequence"/>
</dbReference>
<dbReference type="AlphaFoldDB" id="A0A8H9IYT7"/>
<reference evidence="2" key="1">
    <citation type="journal article" date="2014" name="Int. J. Syst. Evol. Microbiol.">
        <title>Complete genome sequence of Corynebacterium casei LMG S-19264T (=DSM 44701T), isolated from a smear-ripened cheese.</title>
        <authorList>
            <consortium name="US DOE Joint Genome Institute (JGI-PGF)"/>
            <person name="Walter F."/>
            <person name="Albersmeier A."/>
            <person name="Kalinowski J."/>
            <person name="Ruckert C."/>
        </authorList>
    </citation>
    <scope>NUCLEOTIDE SEQUENCE</scope>
    <source>
        <strain evidence="2">CGMCC 4.7679</strain>
    </source>
</reference>
<evidence type="ECO:0000259" key="1">
    <source>
        <dbReference type="Pfam" id="PF07746"/>
    </source>
</evidence>
<reference evidence="2" key="2">
    <citation type="submission" date="2020-09" db="EMBL/GenBank/DDBJ databases">
        <authorList>
            <person name="Sun Q."/>
            <person name="Zhou Y."/>
        </authorList>
    </citation>
    <scope>NUCLEOTIDE SEQUENCE</scope>
    <source>
        <strain evidence="2">CGMCC 4.7679</strain>
    </source>
</reference>
<comment type="caution">
    <text evidence="2">The sequence shown here is derived from an EMBL/GenBank/DDBJ whole genome shotgun (WGS) entry which is preliminary data.</text>
</comment>